<reference evidence="1 2" key="1">
    <citation type="submission" date="2024-09" db="EMBL/GenBank/DDBJ databases">
        <authorList>
            <person name="Sun Q."/>
            <person name="Mori K."/>
        </authorList>
    </citation>
    <scope>NUCLEOTIDE SEQUENCE [LARGE SCALE GENOMIC DNA]</scope>
    <source>
        <strain evidence="1 2">CGMCC 1.15906</strain>
    </source>
</reference>
<sequence>MSVGDDKATLLMTILNEGAHGDALVAVQVQGGSATVRPRPSPIPAQGITVYGVNTSQTEDPDEVVLRGPVVDAGYIVQLTLTFRYAAPVEVGALVMPHRGPYRSVPTPVVA</sequence>
<keyword evidence="2" id="KW-1185">Reference proteome</keyword>
<protein>
    <recommendedName>
        <fullName evidence="3">Copper chaperone PCu(A)C</fullName>
    </recommendedName>
</protein>
<evidence type="ECO:0008006" key="3">
    <source>
        <dbReference type="Google" id="ProtNLM"/>
    </source>
</evidence>
<dbReference type="Proteomes" id="UP001589890">
    <property type="component" value="Unassembled WGS sequence"/>
</dbReference>
<name>A0ABV6QFF9_9ACTN</name>
<organism evidence="1 2">
    <name type="scientific">Kribbella deserti</name>
    <dbReference type="NCBI Taxonomy" id="1926257"/>
    <lineage>
        <taxon>Bacteria</taxon>
        <taxon>Bacillati</taxon>
        <taxon>Actinomycetota</taxon>
        <taxon>Actinomycetes</taxon>
        <taxon>Propionibacteriales</taxon>
        <taxon>Kribbellaceae</taxon>
        <taxon>Kribbella</taxon>
    </lineage>
</organism>
<dbReference type="EMBL" id="JBHLTC010000005">
    <property type="protein sequence ID" value="MFC0623288.1"/>
    <property type="molecule type" value="Genomic_DNA"/>
</dbReference>
<accession>A0ABV6QFF9</accession>
<proteinExistence type="predicted"/>
<gene>
    <name evidence="1" type="ORF">ACFFGN_04395</name>
</gene>
<comment type="caution">
    <text evidence="1">The sequence shown here is derived from an EMBL/GenBank/DDBJ whole genome shotgun (WGS) entry which is preliminary data.</text>
</comment>
<dbReference type="RefSeq" id="WP_380043988.1">
    <property type="nucleotide sequence ID" value="NZ_JBHLTC010000005.1"/>
</dbReference>
<evidence type="ECO:0000313" key="1">
    <source>
        <dbReference type="EMBL" id="MFC0623288.1"/>
    </source>
</evidence>
<evidence type="ECO:0000313" key="2">
    <source>
        <dbReference type="Proteomes" id="UP001589890"/>
    </source>
</evidence>